<dbReference type="SUPFAM" id="SSF56112">
    <property type="entry name" value="Protein kinase-like (PK-like)"/>
    <property type="match status" value="1"/>
</dbReference>
<dbReference type="GO" id="GO:0004672">
    <property type="term" value="F:protein kinase activity"/>
    <property type="evidence" value="ECO:0007669"/>
    <property type="project" value="InterPro"/>
</dbReference>
<keyword evidence="3" id="KW-1185">Reference proteome</keyword>
<sequence length="483" mass="54516">MRELRLKRIPNKAPSTLGKLSEIKSLQTSGPYPALWCDRPPEAAYTVPITLLHPVFNLFLEDCEGEPSEEDHAFAYDLSQAMSGFFDDEKERRTKFSEVCATHGMVFVAAKIDGTEYITDGDMRCGYCIYCIVEEKVELGATGTEPIFQAAFYYTSNMRQRADLRKIHCTFPCLGVYLAGPMLGFMGFVYTDITQMQMLGPALRLDYHQTDLKLRRMTAQYLRAFKQTTIRLRKFYETEFPELKSSINQSKLNPQFPCYSRYAPLPLVNSGLHEGIGSPAKDVPSSEEDSSSAAKDHEIVYTAHPFLKSLVFFGMVNDDAVCVKFATSYSKMAHLTCAALGFAPQLLGFEELPGGWYMLVMDRIDNEYIPMDETYEAGVSLYDGLQDLISEALSGLHQAGYVHGDLRPANVMVRRDGKEGLKFIDFDWSGVEGKVCYPMNVNRRDLWRPKGVVDEAPILTTHDIAMVKHMFEGKQRIHGVGRM</sequence>
<proteinExistence type="predicted"/>
<gene>
    <name evidence="2" type="ORF">BD410DRAFT_770441</name>
</gene>
<dbReference type="AlphaFoldDB" id="A0A4Y7Q4Z1"/>
<reference evidence="2 3" key="1">
    <citation type="submission" date="2018-06" db="EMBL/GenBank/DDBJ databases">
        <title>A transcriptomic atlas of mushroom development highlights an independent origin of complex multicellularity.</title>
        <authorList>
            <consortium name="DOE Joint Genome Institute"/>
            <person name="Krizsan K."/>
            <person name="Almasi E."/>
            <person name="Merenyi Z."/>
            <person name="Sahu N."/>
            <person name="Viragh M."/>
            <person name="Koszo T."/>
            <person name="Mondo S."/>
            <person name="Kiss B."/>
            <person name="Balint B."/>
            <person name="Kues U."/>
            <person name="Barry K."/>
            <person name="Hegedus J.C."/>
            <person name="Henrissat B."/>
            <person name="Johnson J."/>
            <person name="Lipzen A."/>
            <person name="Ohm R."/>
            <person name="Nagy I."/>
            <person name="Pangilinan J."/>
            <person name="Yan J."/>
            <person name="Xiong Y."/>
            <person name="Grigoriev I.V."/>
            <person name="Hibbett D.S."/>
            <person name="Nagy L.G."/>
        </authorList>
    </citation>
    <scope>NUCLEOTIDE SEQUENCE [LARGE SCALE GENOMIC DNA]</scope>
    <source>
        <strain evidence="2 3">SZMC22713</strain>
    </source>
</reference>
<keyword evidence="1" id="KW-0812">Transmembrane</keyword>
<evidence type="ECO:0000256" key="1">
    <source>
        <dbReference type="SAM" id="Phobius"/>
    </source>
</evidence>
<protein>
    <submittedName>
        <fullName evidence="2">Uncharacterized protein</fullName>
    </submittedName>
</protein>
<keyword evidence="1" id="KW-1133">Transmembrane helix</keyword>
<dbReference type="OrthoDB" id="3261131at2759"/>
<accession>A0A4Y7Q4Z1</accession>
<dbReference type="EMBL" id="ML170175">
    <property type="protein sequence ID" value="TDL22381.1"/>
    <property type="molecule type" value="Genomic_DNA"/>
</dbReference>
<keyword evidence="1" id="KW-0472">Membrane</keyword>
<feature type="transmembrane region" description="Helical" evidence="1">
    <location>
        <begin position="167"/>
        <end position="190"/>
    </location>
</feature>
<dbReference type="Gene3D" id="1.10.510.10">
    <property type="entry name" value="Transferase(Phosphotransferase) domain 1"/>
    <property type="match status" value="1"/>
</dbReference>
<name>A0A4Y7Q4Z1_9AGAM</name>
<evidence type="ECO:0000313" key="2">
    <source>
        <dbReference type="EMBL" id="TDL22381.1"/>
    </source>
</evidence>
<dbReference type="InterPro" id="IPR011009">
    <property type="entry name" value="Kinase-like_dom_sf"/>
</dbReference>
<dbReference type="VEuPathDB" id="FungiDB:BD410DRAFT_770441"/>
<dbReference type="PROSITE" id="PS00109">
    <property type="entry name" value="PROTEIN_KINASE_TYR"/>
    <property type="match status" value="1"/>
</dbReference>
<dbReference type="InterPro" id="IPR008266">
    <property type="entry name" value="Tyr_kinase_AS"/>
</dbReference>
<organism evidence="2 3">
    <name type="scientific">Rickenella mellea</name>
    <dbReference type="NCBI Taxonomy" id="50990"/>
    <lineage>
        <taxon>Eukaryota</taxon>
        <taxon>Fungi</taxon>
        <taxon>Dikarya</taxon>
        <taxon>Basidiomycota</taxon>
        <taxon>Agaricomycotina</taxon>
        <taxon>Agaricomycetes</taxon>
        <taxon>Hymenochaetales</taxon>
        <taxon>Rickenellaceae</taxon>
        <taxon>Rickenella</taxon>
    </lineage>
</organism>
<dbReference type="STRING" id="50990.A0A4Y7Q4Z1"/>
<evidence type="ECO:0000313" key="3">
    <source>
        <dbReference type="Proteomes" id="UP000294933"/>
    </source>
</evidence>
<dbReference type="Proteomes" id="UP000294933">
    <property type="component" value="Unassembled WGS sequence"/>
</dbReference>